<reference evidence="3" key="1">
    <citation type="submission" date="2014-03" db="EMBL/GenBank/DDBJ databases">
        <authorList>
            <person name="Aksoy S."/>
            <person name="Warren W."/>
            <person name="Wilson R.K."/>
        </authorList>
    </citation>
    <scope>NUCLEOTIDE SEQUENCE [LARGE SCALE GENOMIC DNA]</scope>
    <source>
        <strain evidence="3">IAEA</strain>
    </source>
</reference>
<sequence length="127" mass="14662">MIIVNWLHMQFCHVPADICICSLSYKLATHHYALHAPELVAQCGDVMTPELISGSVEDSNDYAIYIYIDIFVWFLSLLLFPIQLYLYIRIDLSTYLFPLALLHGYNGNQKNYIQLKRDACVKSKDNT</sequence>
<keyword evidence="1" id="KW-0472">Membrane</keyword>
<reference evidence="2" key="2">
    <citation type="submission" date="2020-05" db="UniProtKB">
        <authorList>
            <consortium name="EnsemblMetazoa"/>
        </authorList>
    </citation>
    <scope>IDENTIFICATION</scope>
    <source>
        <strain evidence="2">IAEA</strain>
    </source>
</reference>
<evidence type="ECO:0000313" key="3">
    <source>
        <dbReference type="Proteomes" id="UP000091820"/>
    </source>
</evidence>
<organism evidence="2 3">
    <name type="scientific">Glossina brevipalpis</name>
    <dbReference type="NCBI Taxonomy" id="37001"/>
    <lineage>
        <taxon>Eukaryota</taxon>
        <taxon>Metazoa</taxon>
        <taxon>Ecdysozoa</taxon>
        <taxon>Arthropoda</taxon>
        <taxon>Hexapoda</taxon>
        <taxon>Insecta</taxon>
        <taxon>Pterygota</taxon>
        <taxon>Neoptera</taxon>
        <taxon>Endopterygota</taxon>
        <taxon>Diptera</taxon>
        <taxon>Brachycera</taxon>
        <taxon>Muscomorpha</taxon>
        <taxon>Hippoboscoidea</taxon>
        <taxon>Glossinidae</taxon>
        <taxon>Glossina</taxon>
    </lineage>
</organism>
<name>A0A1A9WXE7_9MUSC</name>
<keyword evidence="3" id="KW-1185">Reference proteome</keyword>
<dbReference type="Proteomes" id="UP000091820">
    <property type="component" value="Unassembled WGS sequence"/>
</dbReference>
<accession>A0A1A9WXE7</accession>
<dbReference type="EnsemblMetazoa" id="GBRI036014-RA">
    <property type="protein sequence ID" value="GBRI036014-PA"/>
    <property type="gene ID" value="GBRI036014"/>
</dbReference>
<feature type="transmembrane region" description="Helical" evidence="1">
    <location>
        <begin position="64"/>
        <end position="88"/>
    </location>
</feature>
<proteinExistence type="predicted"/>
<protein>
    <submittedName>
        <fullName evidence="2">Uncharacterized protein</fullName>
    </submittedName>
</protein>
<keyword evidence="1" id="KW-1133">Transmembrane helix</keyword>
<dbReference type="AlphaFoldDB" id="A0A1A9WXE7"/>
<evidence type="ECO:0000256" key="1">
    <source>
        <dbReference type="SAM" id="Phobius"/>
    </source>
</evidence>
<evidence type="ECO:0000313" key="2">
    <source>
        <dbReference type="EnsemblMetazoa" id="GBRI036014-PA"/>
    </source>
</evidence>
<keyword evidence="1" id="KW-0812">Transmembrane</keyword>
<dbReference type="VEuPathDB" id="VectorBase:GBRI036014"/>